<keyword evidence="4" id="KW-0378">Hydrolase</keyword>
<dbReference type="SUPFAM" id="SSF53474">
    <property type="entry name" value="alpha/beta-Hydrolases"/>
    <property type="match status" value="1"/>
</dbReference>
<sequence length="427" mass="47956">MIGGEAQASIGWMTGGAWITSAEKYGALLIQLEHRFYGVSHPFEDLSTENLRFLSSRQALEDTATFITAMNQEYNLTNSAKWILFGGSYAGSLVAWLRQKYPHLVQGAMSSSAPLFAQLDFPEYFQVVADDLASHSRECVDAVKAAYVRLEELVDNPGEENVTALFNLCDDILEVNTELDISNFFQSTVNVFAYVAQYNKNSALTTTIDDLCDILVNDAYGDELDRLIEVNRLYYGTACVDYKYQTTLDYLNDVTITTSGMMRQWIYQTCTEYGWYQTSSQEEQVFGTKFPIESYTQMCEDVYGIEFNASYISEQIVKTNTHFGGYDIDVRNVVSVHGSFDPWYPMGIVETTNPESPVIFIEGTSHCMNMYANSANDPQELIEAREEVDRLIGVWLGVETSGVSSYLTSSIINALLLTISSLFISKL</sequence>
<evidence type="ECO:0000256" key="3">
    <source>
        <dbReference type="ARBA" id="ARBA00022729"/>
    </source>
</evidence>
<evidence type="ECO:0000256" key="2">
    <source>
        <dbReference type="ARBA" id="ARBA00022670"/>
    </source>
</evidence>
<dbReference type="Pfam" id="PF05577">
    <property type="entry name" value="Peptidase_S28"/>
    <property type="match status" value="1"/>
</dbReference>
<gene>
    <name evidence="6" type="primary">YM67</name>
</gene>
<evidence type="ECO:0000256" key="5">
    <source>
        <dbReference type="ARBA" id="ARBA00023180"/>
    </source>
</evidence>
<reference evidence="6" key="1">
    <citation type="submission" date="2013-07" db="EMBL/GenBank/DDBJ databases">
        <title>Midgut Transcriptome Profiling of Anoplphora glabripennis, a Lignocellulose Degrading, Wood-Boring Cerambycid.</title>
        <authorList>
            <person name="Scully E.D."/>
            <person name="Hoover K."/>
            <person name="Carlson J.E."/>
            <person name="Tien M."/>
            <person name="Geib S.M."/>
        </authorList>
    </citation>
    <scope>NUCLEOTIDE SEQUENCE</scope>
</reference>
<evidence type="ECO:0000256" key="1">
    <source>
        <dbReference type="ARBA" id="ARBA00011079"/>
    </source>
</evidence>
<dbReference type="MEROPS" id="S28.A10"/>
<dbReference type="EMBL" id="GALX01004426">
    <property type="protein sequence ID" value="JAB64040.1"/>
    <property type="molecule type" value="Transcribed_RNA"/>
</dbReference>
<dbReference type="GO" id="GO:0006508">
    <property type="term" value="P:proteolysis"/>
    <property type="evidence" value="ECO:0007669"/>
    <property type="project" value="UniProtKB-KW"/>
</dbReference>
<evidence type="ECO:0000313" key="6">
    <source>
        <dbReference type="EMBL" id="JAB64040.1"/>
    </source>
</evidence>
<dbReference type="GO" id="GO:0070008">
    <property type="term" value="F:serine-type exopeptidase activity"/>
    <property type="evidence" value="ECO:0007669"/>
    <property type="project" value="InterPro"/>
</dbReference>
<protein>
    <submittedName>
        <fullName evidence="6">Putative serine protease K12H4.7</fullName>
    </submittedName>
</protein>
<dbReference type="InterPro" id="IPR008758">
    <property type="entry name" value="Peptidase_S28"/>
</dbReference>
<proteinExistence type="inferred from homology"/>
<keyword evidence="5" id="KW-0325">Glycoprotein</keyword>
<dbReference type="PANTHER" id="PTHR11010:SF5">
    <property type="entry name" value="RE36938P-RELATED"/>
    <property type="match status" value="1"/>
</dbReference>
<name>V5G215_ANOGL</name>
<dbReference type="PANTHER" id="PTHR11010">
    <property type="entry name" value="PROTEASE S28 PRO-X CARBOXYPEPTIDASE-RELATED"/>
    <property type="match status" value="1"/>
</dbReference>
<evidence type="ECO:0000256" key="4">
    <source>
        <dbReference type="ARBA" id="ARBA00022801"/>
    </source>
</evidence>
<dbReference type="GO" id="GO:0008239">
    <property type="term" value="F:dipeptidyl-peptidase activity"/>
    <property type="evidence" value="ECO:0007669"/>
    <property type="project" value="TreeGrafter"/>
</dbReference>
<dbReference type="InterPro" id="IPR042269">
    <property type="entry name" value="Ser_carbopepase_S28_SKS"/>
</dbReference>
<dbReference type="Gene3D" id="1.20.120.980">
    <property type="entry name" value="Serine carboxypeptidase S28, SKS domain"/>
    <property type="match status" value="1"/>
</dbReference>
<comment type="similarity">
    <text evidence="1">Belongs to the peptidase S28 family.</text>
</comment>
<keyword evidence="3" id="KW-0732">Signal</keyword>
<accession>V5G215</accession>
<organism evidence="6">
    <name type="scientific">Anoplophora glabripennis</name>
    <name type="common">Asian longhorn beetle</name>
    <name type="synonym">Anoplophora nobilis</name>
    <dbReference type="NCBI Taxonomy" id="217634"/>
    <lineage>
        <taxon>Eukaryota</taxon>
        <taxon>Metazoa</taxon>
        <taxon>Ecdysozoa</taxon>
        <taxon>Arthropoda</taxon>
        <taxon>Hexapoda</taxon>
        <taxon>Insecta</taxon>
        <taxon>Pterygota</taxon>
        <taxon>Neoptera</taxon>
        <taxon>Endopterygota</taxon>
        <taxon>Coleoptera</taxon>
        <taxon>Polyphaga</taxon>
        <taxon>Cucujiformia</taxon>
        <taxon>Chrysomeloidea</taxon>
        <taxon>Cerambycidae</taxon>
        <taxon>Lamiinae</taxon>
        <taxon>Lamiini</taxon>
        <taxon>Anoplophora</taxon>
    </lineage>
</organism>
<keyword evidence="2 6" id="KW-0645">Protease</keyword>
<dbReference type="AlphaFoldDB" id="V5G215"/>
<dbReference type="InterPro" id="IPR029058">
    <property type="entry name" value="AB_hydrolase_fold"/>
</dbReference>
<dbReference type="Gene3D" id="3.40.50.1820">
    <property type="entry name" value="alpha/beta hydrolase"/>
    <property type="match status" value="1"/>
</dbReference>